<protein>
    <recommendedName>
        <fullName evidence="2">Ribonuclease H1 N-terminal domain-containing protein</fullName>
    </recommendedName>
</protein>
<proteinExistence type="predicted"/>
<evidence type="ECO:0000313" key="3">
    <source>
        <dbReference type="EMBL" id="KAF5341284.1"/>
    </source>
</evidence>
<evidence type="ECO:0000256" key="1">
    <source>
        <dbReference type="SAM" id="MobiDB-lite"/>
    </source>
</evidence>
<feature type="region of interest" description="Disordered" evidence="1">
    <location>
        <begin position="159"/>
        <end position="201"/>
    </location>
</feature>
<evidence type="ECO:0000313" key="4">
    <source>
        <dbReference type="Proteomes" id="UP000559256"/>
    </source>
</evidence>
<keyword evidence="4" id="KW-1185">Reference proteome</keyword>
<dbReference type="InterPro" id="IPR037056">
    <property type="entry name" value="RNase_H1_N_sf"/>
</dbReference>
<feature type="compositionally biased region" description="Low complexity" evidence="1">
    <location>
        <begin position="178"/>
        <end position="190"/>
    </location>
</feature>
<dbReference type="SUPFAM" id="SSF55658">
    <property type="entry name" value="L9 N-domain-like"/>
    <property type="match status" value="1"/>
</dbReference>
<name>A0A8H5CGH6_9AGAR</name>
<feature type="domain" description="Ribonuclease H1 N-terminal" evidence="2">
    <location>
        <begin position="96"/>
        <end position="136"/>
    </location>
</feature>
<dbReference type="AlphaFoldDB" id="A0A8H5CGH6"/>
<dbReference type="InterPro" id="IPR009027">
    <property type="entry name" value="Ribosomal_bL9/RNase_H1_N"/>
</dbReference>
<dbReference type="EMBL" id="JAACJM010000169">
    <property type="protein sequence ID" value="KAF5341284.1"/>
    <property type="molecule type" value="Genomic_DNA"/>
</dbReference>
<dbReference type="Gene3D" id="3.40.970.10">
    <property type="entry name" value="Ribonuclease H1, N-terminal domain"/>
    <property type="match status" value="1"/>
</dbReference>
<dbReference type="InterPro" id="IPR011320">
    <property type="entry name" value="RNase_H1_N"/>
</dbReference>
<gene>
    <name evidence="3" type="ORF">D9758_017637</name>
</gene>
<dbReference type="Proteomes" id="UP000559256">
    <property type="component" value="Unassembled WGS sequence"/>
</dbReference>
<dbReference type="Pfam" id="PF01693">
    <property type="entry name" value="Cauli_VI"/>
    <property type="match status" value="1"/>
</dbReference>
<comment type="caution">
    <text evidence="3">The sequence shown here is derived from an EMBL/GenBank/DDBJ whole genome shotgun (WGS) entry which is preliminary data.</text>
</comment>
<organism evidence="3 4">
    <name type="scientific">Tetrapyrgos nigripes</name>
    <dbReference type="NCBI Taxonomy" id="182062"/>
    <lineage>
        <taxon>Eukaryota</taxon>
        <taxon>Fungi</taxon>
        <taxon>Dikarya</taxon>
        <taxon>Basidiomycota</taxon>
        <taxon>Agaricomycotina</taxon>
        <taxon>Agaricomycetes</taxon>
        <taxon>Agaricomycetidae</taxon>
        <taxon>Agaricales</taxon>
        <taxon>Marasmiineae</taxon>
        <taxon>Marasmiaceae</taxon>
        <taxon>Tetrapyrgos</taxon>
    </lineage>
</organism>
<evidence type="ECO:0000259" key="2">
    <source>
        <dbReference type="Pfam" id="PF01693"/>
    </source>
</evidence>
<accession>A0A8H5CGH6</accession>
<sequence>MCALGHRVAHMVLMNKFGAAKIRDTIVVTLPSPFHPMTAQPCSLNDAGGYFDQVEDLSDLMAELQLPPPAKPSRPTCTAPVYDSEMAGNGLSPKRWYVVYTGRTPGIFSTWDDVSGRVVGVSGARHKSYKKLEDARHGWRQNCLAHHAHGDDFIDGSLYHAPVGQVPPRPSTPPPHVTPSSSQPVTPSRVCHPPTTLTSPGTPAADRFADLFFGASTPPPPRSPARPRRHNWAVSTRDRLVIVDSATADVLLDHAERREVPLTIQHVGSVTEAAEAWSRLQGAELKSEDA</sequence>
<feature type="compositionally biased region" description="Pro residues" evidence="1">
    <location>
        <begin position="165"/>
        <end position="177"/>
    </location>
</feature>
<dbReference type="OrthoDB" id="2871083at2759"/>
<reference evidence="3 4" key="1">
    <citation type="journal article" date="2020" name="ISME J.">
        <title>Uncovering the hidden diversity of litter-decomposition mechanisms in mushroom-forming fungi.</title>
        <authorList>
            <person name="Floudas D."/>
            <person name="Bentzer J."/>
            <person name="Ahren D."/>
            <person name="Johansson T."/>
            <person name="Persson P."/>
            <person name="Tunlid A."/>
        </authorList>
    </citation>
    <scope>NUCLEOTIDE SEQUENCE [LARGE SCALE GENOMIC DNA]</scope>
    <source>
        <strain evidence="3 4">CBS 291.85</strain>
    </source>
</reference>